<dbReference type="InterPro" id="IPR019321">
    <property type="entry name" value="Nucleoporin_Nup88"/>
</dbReference>
<keyword evidence="8" id="KW-1185">Reference proteome</keyword>
<dbReference type="GO" id="GO:0017056">
    <property type="term" value="F:structural constituent of nuclear pore"/>
    <property type="evidence" value="ECO:0007669"/>
    <property type="project" value="InterPro"/>
</dbReference>
<dbReference type="KEGG" id="dci:113465744"/>
<sequence>MPHKREAKNVSVRLEAATTTRHARKQTYLDRGKMHPWSKFGLPPNQVVARQSLSICDKPRCTSLDERHFVCHPSLQVTQVRWHPHAPGDDLLLVLTSANDLRLYCGRSGRSASQRIDTAPPPAATLTSLGHVTVDFQFLPPRCKVRRAKRAECTSLDERHFVCHPSLQVTQVRWHPHAPGDDLLLVLTSANDLRLYCGRNNTT</sequence>
<dbReference type="GO" id="GO:0005643">
    <property type="term" value="C:nuclear pore"/>
    <property type="evidence" value="ECO:0007669"/>
    <property type="project" value="UniProtKB-SubCell"/>
</dbReference>
<dbReference type="PaxDb" id="121845-A0A3Q0IJG8"/>
<dbReference type="AlphaFoldDB" id="A0A3Q0IJG8"/>
<keyword evidence="6" id="KW-0906">Nuclear pore complex</keyword>
<dbReference type="RefSeq" id="XP_026676312.1">
    <property type="nucleotide sequence ID" value="XM_026820511.1"/>
</dbReference>
<evidence type="ECO:0000313" key="8">
    <source>
        <dbReference type="Proteomes" id="UP000079169"/>
    </source>
</evidence>
<dbReference type="PANTHER" id="PTHR13257">
    <property type="entry name" value="NUCLEOPORIN NUP84-RELATED"/>
    <property type="match status" value="1"/>
</dbReference>
<evidence type="ECO:0000313" key="9">
    <source>
        <dbReference type="RefSeq" id="XP_026676312.1"/>
    </source>
</evidence>
<dbReference type="GO" id="GO:0006606">
    <property type="term" value="P:protein import into nucleus"/>
    <property type="evidence" value="ECO:0007669"/>
    <property type="project" value="TreeGrafter"/>
</dbReference>
<dbReference type="Pfam" id="PF10168">
    <property type="entry name" value="Nup88"/>
    <property type="match status" value="2"/>
</dbReference>
<evidence type="ECO:0000256" key="2">
    <source>
        <dbReference type="ARBA" id="ARBA00022448"/>
    </source>
</evidence>
<keyword evidence="5" id="KW-0811">Translocation</keyword>
<reference evidence="9" key="1">
    <citation type="submission" date="2025-08" db="UniProtKB">
        <authorList>
            <consortium name="RefSeq"/>
        </authorList>
    </citation>
    <scope>IDENTIFICATION</scope>
</reference>
<keyword evidence="4" id="KW-0653">Protein transport</keyword>
<dbReference type="PANTHER" id="PTHR13257:SF0">
    <property type="entry name" value="NUCLEAR PORE COMPLEX PROTEIN NUP88"/>
    <property type="match status" value="1"/>
</dbReference>
<evidence type="ECO:0000256" key="4">
    <source>
        <dbReference type="ARBA" id="ARBA00022927"/>
    </source>
</evidence>
<dbReference type="Proteomes" id="UP000079169">
    <property type="component" value="Unplaced"/>
</dbReference>
<dbReference type="GO" id="GO:0000055">
    <property type="term" value="P:ribosomal large subunit export from nucleus"/>
    <property type="evidence" value="ECO:0007669"/>
    <property type="project" value="InterPro"/>
</dbReference>
<evidence type="ECO:0000256" key="3">
    <source>
        <dbReference type="ARBA" id="ARBA00022816"/>
    </source>
</evidence>
<accession>A0A3Q0IJG8</accession>
<proteinExistence type="predicted"/>
<organism evidence="8 9">
    <name type="scientific">Diaphorina citri</name>
    <name type="common">Asian citrus psyllid</name>
    <dbReference type="NCBI Taxonomy" id="121845"/>
    <lineage>
        <taxon>Eukaryota</taxon>
        <taxon>Metazoa</taxon>
        <taxon>Ecdysozoa</taxon>
        <taxon>Arthropoda</taxon>
        <taxon>Hexapoda</taxon>
        <taxon>Insecta</taxon>
        <taxon>Pterygota</taxon>
        <taxon>Neoptera</taxon>
        <taxon>Paraneoptera</taxon>
        <taxon>Hemiptera</taxon>
        <taxon>Sternorrhyncha</taxon>
        <taxon>Psylloidea</taxon>
        <taxon>Psyllidae</taxon>
        <taxon>Diaphorininae</taxon>
        <taxon>Diaphorina</taxon>
    </lineage>
</organism>
<dbReference type="GO" id="GO:0000056">
    <property type="term" value="P:ribosomal small subunit export from nucleus"/>
    <property type="evidence" value="ECO:0007669"/>
    <property type="project" value="InterPro"/>
</dbReference>
<keyword evidence="7" id="KW-0539">Nucleus</keyword>
<protein>
    <submittedName>
        <fullName evidence="9">Uncharacterized protein LOC113465744</fullName>
    </submittedName>
</protein>
<comment type="subcellular location">
    <subcellularLocation>
        <location evidence="1">Nucleus</location>
        <location evidence="1">Nuclear pore complex</location>
    </subcellularLocation>
</comment>
<evidence type="ECO:0000256" key="7">
    <source>
        <dbReference type="ARBA" id="ARBA00023242"/>
    </source>
</evidence>
<dbReference type="CTD" id="41562"/>
<evidence type="ECO:0000256" key="5">
    <source>
        <dbReference type="ARBA" id="ARBA00023010"/>
    </source>
</evidence>
<dbReference type="STRING" id="121845.A0A3Q0IJG8"/>
<dbReference type="InterPro" id="IPR037700">
    <property type="entry name" value="NUP88/NUP82"/>
</dbReference>
<dbReference type="GeneID" id="113465744"/>
<keyword evidence="2" id="KW-0813">Transport</keyword>
<name>A0A3Q0IJG8_DIACI</name>
<evidence type="ECO:0000256" key="6">
    <source>
        <dbReference type="ARBA" id="ARBA00023132"/>
    </source>
</evidence>
<gene>
    <name evidence="9" type="primary">LOC113465744</name>
</gene>
<keyword evidence="3" id="KW-0509">mRNA transport</keyword>
<dbReference type="GO" id="GO:0006406">
    <property type="term" value="P:mRNA export from nucleus"/>
    <property type="evidence" value="ECO:0007669"/>
    <property type="project" value="TreeGrafter"/>
</dbReference>
<evidence type="ECO:0000256" key="1">
    <source>
        <dbReference type="ARBA" id="ARBA00004567"/>
    </source>
</evidence>